<evidence type="ECO:0000256" key="5">
    <source>
        <dbReference type="RuleBase" id="RU362022"/>
    </source>
</evidence>
<dbReference type="GO" id="GO:0032259">
    <property type="term" value="P:methylation"/>
    <property type="evidence" value="ECO:0007669"/>
    <property type="project" value="UniProtKB-KW"/>
</dbReference>
<dbReference type="GO" id="GO:0004671">
    <property type="term" value="F:protein C-terminal S-isoprenylcysteine carboxyl O-methyltransferase activity"/>
    <property type="evidence" value="ECO:0007669"/>
    <property type="project" value="UniProtKB-EC"/>
</dbReference>
<dbReference type="AlphaFoldDB" id="A0A5C2RWN7"/>
<dbReference type="STRING" id="1328759.A0A5C2RWN7"/>
<evidence type="ECO:0000256" key="3">
    <source>
        <dbReference type="ARBA" id="ARBA00022989"/>
    </source>
</evidence>
<dbReference type="Pfam" id="PF04140">
    <property type="entry name" value="ICMT"/>
    <property type="match status" value="1"/>
</dbReference>
<keyword evidence="3 5" id="KW-1133">Transmembrane helix</keyword>
<evidence type="ECO:0000256" key="1">
    <source>
        <dbReference type="ARBA" id="ARBA00004141"/>
    </source>
</evidence>
<keyword evidence="2 5" id="KW-0812">Transmembrane</keyword>
<evidence type="ECO:0000313" key="7">
    <source>
        <dbReference type="EMBL" id="RPD54866.1"/>
    </source>
</evidence>
<keyword evidence="8" id="KW-1185">Reference proteome</keyword>
<feature type="transmembrane region" description="Helical" evidence="5">
    <location>
        <begin position="182"/>
        <end position="199"/>
    </location>
</feature>
<keyword evidence="5" id="KW-0949">S-adenosyl-L-methionine</keyword>
<evidence type="ECO:0000256" key="6">
    <source>
        <dbReference type="SAM" id="SignalP"/>
    </source>
</evidence>
<keyword evidence="5" id="KW-0489">Methyltransferase</keyword>
<keyword evidence="5" id="KW-0256">Endoplasmic reticulum</keyword>
<dbReference type="PANTHER" id="PTHR12714:SF9">
    <property type="entry name" value="PROTEIN-S-ISOPRENYLCYSTEINE O-METHYLTRANSFERASE"/>
    <property type="match status" value="1"/>
</dbReference>
<accession>A0A5C2RWN7</accession>
<dbReference type="OrthoDB" id="422086at2759"/>
<dbReference type="InterPro" id="IPR007269">
    <property type="entry name" value="ICMT_MeTrfase"/>
</dbReference>
<reference evidence="7" key="1">
    <citation type="journal article" date="2018" name="Genome Biol. Evol.">
        <title>Genomics and development of Lentinus tigrinus, a white-rot wood-decaying mushroom with dimorphic fruiting bodies.</title>
        <authorList>
            <person name="Wu B."/>
            <person name="Xu Z."/>
            <person name="Knudson A."/>
            <person name="Carlson A."/>
            <person name="Chen N."/>
            <person name="Kovaka S."/>
            <person name="LaButti K."/>
            <person name="Lipzen A."/>
            <person name="Pennachio C."/>
            <person name="Riley R."/>
            <person name="Schakwitz W."/>
            <person name="Umezawa K."/>
            <person name="Ohm R.A."/>
            <person name="Grigoriev I.V."/>
            <person name="Nagy L.G."/>
            <person name="Gibbons J."/>
            <person name="Hibbett D."/>
        </authorList>
    </citation>
    <scope>NUCLEOTIDE SEQUENCE [LARGE SCALE GENOMIC DNA]</scope>
    <source>
        <strain evidence="7">ALCF2SS1-6</strain>
    </source>
</reference>
<dbReference type="EC" id="2.1.1.100" evidence="5"/>
<protein>
    <recommendedName>
        <fullName evidence="5">Protein-S-isoprenylcysteine O-methyltransferase</fullName>
        <ecNumber evidence="5">2.1.1.100</ecNumber>
    </recommendedName>
</protein>
<organism evidence="7 8">
    <name type="scientific">Lentinus tigrinus ALCF2SS1-6</name>
    <dbReference type="NCBI Taxonomy" id="1328759"/>
    <lineage>
        <taxon>Eukaryota</taxon>
        <taxon>Fungi</taxon>
        <taxon>Dikarya</taxon>
        <taxon>Basidiomycota</taxon>
        <taxon>Agaricomycotina</taxon>
        <taxon>Agaricomycetes</taxon>
        <taxon>Polyporales</taxon>
        <taxon>Polyporaceae</taxon>
        <taxon>Lentinus</taxon>
    </lineage>
</organism>
<dbReference type="PANTHER" id="PTHR12714">
    <property type="entry name" value="PROTEIN-S ISOPRENYLCYSTEINE O-METHYLTRANSFERASE"/>
    <property type="match status" value="1"/>
</dbReference>
<comment type="similarity">
    <text evidence="5">Belongs to the class VI-like SAM-binding methyltransferase superfamily. Isoprenylcysteine carboxyl methyltransferase family.</text>
</comment>
<evidence type="ECO:0000256" key="4">
    <source>
        <dbReference type="ARBA" id="ARBA00023136"/>
    </source>
</evidence>
<evidence type="ECO:0000256" key="2">
    <source>
        <dbReference type="ARBA" id="ARBA00022692"/>
    </source>
</evidence>
<feature type="chain" id="PRO_5023024946" description="Protein-S-isoprenylcysteine O-methyltransferase" evidence="6">
    <location>
        <begin position="17"/>
        <end position="233"/>
    </location>
</feature>
<dbReference type="GO" id="GO:0005789">
    <property type="term" value="C:endoplasmic reticulum membrane"/>
    <property type="evidence" value="ECO:0007669"/>
    <property type="project" value="UniProtKB-SubCell"/>
</dbReference>
<gene>
    <name evidence="7" type="ORF">L227DRAFT_511040</name>
</gene>
<sequence>MLLKVLLVTICGILFGGTIRPPHPPAKNAVVFYKGQPIEYFIRGIAYFGMVVLTAAFSYFATTILILNSSPRVEYLIPYVCPTGSNVAASLSGYSPRFIAGFTLVVIGAILRLWSYHTLGTLFTFEVVITQEHRLVKSGPYAFARHPSYTGVMVLMLGVHFIQFGPGGYVSECNIVSTPIGFLVYVWWACLFLVPLSLLRRCFVEDAQLHKHFADDWVQYREEVSYRLIPYVF</sequence>
<feature type="transmembrane region" description="Helical" evidence="5">
    <location>
        <begin position="44"/>
        <end position="67"/>
    </location>
</feature>
<keyword evidence="4 5" id="KW-0472">Membrane</keyword>
<keyword evidence="5" id="KW-0808">Transferase</keyword>
<name>A0A5C2RWN7_9APHY</name>
<dbReference type="EMBL" id="ML122301">
    <property type="protein sequence ID" value="RPD54866.1"/>
    <property type="molecule type" value="Genomic_DNA"/>
</dbReference>
<feature type="transmembrane region" description="Helical" evidence="5">
    <location>
        <begin position="149"/>
        <end position="170"/>
    </location>
</feature>
<dbReference type="Gene3D" id="1.20.120.1630">
    <property type="match status" value="1"/>
</dbReference>
<keyword evidence="6" id="KW-0732">Signal</keyword>
<feature type="transmembrane region" description="Helical" evidence="5">
    <location>
        <begin position="98"/>
        <end position="116"/>
    </location>
</feature>
<dbReference type="Proteomes" id="UP000313359">
    <property type="component" value="Unassembled WGS sequence"/>
</dbReference>
<comment type="catalytic activity">
    <reaction evidence="5">
        <text>[protein]-C-terminal S-[(2E,6E)-farnesyl]-L-cysteine + S-adenosyl-L-methionine = [protein]-C-terminal S-[(2E,6E)-farnesyl]-L-cysteine methyl ester + S-adenosyl-L-homocysteine</text>
        <dbReference type="Rhea" id="RHEA:21672"/>
        <dbReference type="Rhea" id="RHEA-COMP:12125"/>
        <dbReference type="Rhea" id="RHEA-COMP:12126"/>
        <dbReference type="ChEBI" id="CHEBI:57856"/>
        <dbReference type="ChEBI" id="CHEBI:59789"/>
        <dbReference type="ChEBI" id="CHEBI:90510"/>
        <dbReference type="ChEBI" id="CHEBI:90511"/>
        <dbReference type="EC" id="2.1.1.100"/>
    </reaction>
</comment>
<comment type="subcellular location">
    <subcellularLocation>
        <location evidence="5">Endoplasmic reticulum membrane</location>
        <topology evidence="5">Multi-pass membrane protein</topology>
    </subcellularLocation>
    <subcellularLocation>
        <location evidence="1">Membrane</location>
        <topology evidence="1">Multi-pass membrane protein</topology>
    </subcellularLocation>
</comment>
<evidence type="ECO:0000313" key="8">
    <source>
        <dbReference type="Proteomes" id="UP000313359"/>
    </source>
</evidence>
<proteinExistence type="inferred from homology"/>
<feature type="signal peptide" evidence="6">
    <location>
        <begin position="1"/>
        <end position="16"/>
    </location>
</feature>